<comment type="subcellular location">
    <subcellularLocation>
        <location evidence="3">Nucleus</location>
    </subcellularLocation>
</comment>
<dbReference type="NCBIfam" id="TIGR00590">
    <property type="entry name" value="pcna"/>
    <property type="match status" value="1"/>
</dbReference>
<organism evidence="8 9">
    <name type="scientific">Oikopleura dioica</name>
    <name type="common">Tunicate</name>
    <dbReference type="NCBI Taxonomy" id="34765"/>
    <lineage>
        <taxon>Eukaryota</taxon>
        <taxon>Metazoa</taxon>
        <taxon>Chordata</taxon>
        <taxon>Tunicata</taxon>
        <taxon>Appendicularia</taxon>
        <taxon>Copelata</taxon>
        <taxon>Oikopleuridae</taxon>
        <taxon>Oikopleura</taxon>
    </lineage>
</organism>
<dbReference type="InterPro" id="IPR022649">
    <property type="entry name" value="Pr_cel_nuc_antig_C"/>
</dbReference>
<feature type="domain" description="Proliferating cell nuclear antigen PCNA C-terminal" evidence="7">
    <location>
        <begin position="1201"/>
        <end position="1316"/>
    </location>
</feature>
<dbReference type="Pfam" id="PF02747">
    <property type="entry name" value="PCNA_C"/>
    <property type="match status" value="1"/>
</dbReference>
<evidence type="ECO:0000313" key="8">
    <source>
        <dbReference type="EMBL" id="CAG5113002.1"/>
    </source>
</evidence>
<comment type="function">
    <text evidence="3">This protein is an auxiliary protein of DNA polymerase delta and is involved in the control of eukaryotic DNA replication by increasing the polymerase's processivity during elongation of the leading strand.</text>
</comment>
<proteinExistence type="inferred from homology"/>
<evidence type="ECO:0000256" key="4">
    <source>
        <dbReference type="RuleBase" id="RU003671"/>
    </source>
</evidence>
<evidence type="ECO:0000313" key="9">
    <source>
        <dbReference type="Proteomes" id="UP001158576"/>
    </source>
</evidence>
<keyword evidence="9" id="KW-1185">Reference proteome</keyword>
<dbReference type="CDD" id="cd00577">
    <property type="entry name" value="PCNA"/>
    <property type="match status" value="1"/>
</dbReference>
<evidence type="ECO:0000256" key="2">
    <source>
        <dbReference type="ARBA" id="ARBA00023125"/>
    </source>
</evidence>
<feature type="compositionally biased region" description="Acidic residues" evidence="5">
    <location>
        <begin position="618"/>
        <end position="635"/>
    </location>
</feature>
<sequence length="1317" mass="148130">MKKGIQRDTGDEPMVSIPLSAKRNILHTYISGNGNPCCIVEYFLPVDDGDGQDLRDQPSTSTAPESATPWTCSIPNAKRKILKKNKARRSIPSAAQTRKVVYHMQYNGCNKRGNGAASVHLKCQNCSGRQTVYCDASYIMPTKSGSSWMINPEKVQLFWHNAKMDPPGDHTRLSPKYEHKCRGLTRQKIAEITYESGILMRNRKRFYRRQMREEFKHRDERVPLVPKVLSTLNYHKRLDGEGFANLRWPCVVTDRFLIVADLLMLSRLPPASFIRMMLDGTFTISGDFRQCITIQIAITDDTGNTDYRLVAAIYLLSKKKLDYAAAFYAFWQVLTSIHDSSVISTVFAQTDGEMSLYLGAENGLKKHSVNVLSTICQVHLERALYRNLKSIIGFQTTPAAVRIFTFMMKTIQLVRPDLIMPSLLGLFALVQRLPRYGRRISRFLRDYCQRVMGQYRDRFCYYKLLLLAKKERSSVCLSTNPSESLNNSLNSQFRAKFKKRKGNLDEDLLLLYEFMDESGLNYYQGHVDKQREDENDQAANREAYVRKVMDRCEQEEIYERGMPFPREFFMDLVNLALERFAEKAPARLTAILRKRWARNRLEERLKEIEDGKVKAAEMDPETEEDRLADEEIAENDEPCDVPVGAIEDEIMASGDEGDDGIELNVTRAIGSLKLPTTVQHEMAMGDLLEGARAHSGAAGPSRNSDVANASPVNGANETQGDSNGTKGIGAVEHSANMVTEQSNPTTVNGICDIGTVETSANMETERANPEAANDTNGDDLLQLDYSNPFESESDTDIEMPPSTDEEDDADDGEQSEEDSIDWGFNDKVDTARPSNHKTSTSQALQSESDQRNNSSSGLLESGRTLSDCANRVVKFAKEPLQSKSHVDEFRGGQNQTPENASLKRKRQSVQNFEREDNQESKNKHFRLESYPPMAKLRGKKKKGQLRDFDRLVENLGDAVADVDPSMLTDAAFKKWPDKPLKLKDKLRHERAEEKALEGIPKVPGDGYEMDATITKSMVDNVQSHEQAETAFSPIRTRSRSKEDRQKSKKNDSTTPTNELSTSPTPGEDGPQRRMYKIVFTKAELMKCITDALVPLLPWAIFDLTPDGISVQSVDDCQNVLVQLVLRAVGMEEYSIDKPYALGVKVDLMAKYLKTASNDDKLTITGDDENGKMVMKFKSPYSPNVTKYSIKLIVFAAERCNISTTEYSSKITMPSSLFEQAIKTLSGVGDVAKMTVTPGKIVFSAKGDIGEVETEFDEKENNDPKNKLYTIEAQGHIELNYSSKYLEMMSRAASLADQVMMQLKDGVPMTITYNMKAG</sequence>
<evidence type="ECO:0000256" key="3">
    <source>
        <dbReference type="RuleBase" id="RU000641"/>
    </source>
</evidence>
<dbReference type="EMBL" id="OU015567">
    <property type="protein sequence ID" value="CAG5113002.1"/>
    <property type="molecule type" value="Genomic_DNA"/>
</dbReference>
<feature type="compositionally biased region" description="Polar residues" evidence="5">
    <location>
        <begin position="57"/>
        <end position="69"/>
    </location>
</feature>
<keyword evidence="2 4" id="KW-0238">DNA-binding</keyword>
<dbReference type="Pfam" id="PF00705">
    <property type="entry name" value="PCNA_N"/>
    <property type="match status" value="1"/>
</dbReference>
<feature type="region of interest" description="Disordered" evidence="5">
    <location>
        <begin position="876"/>
        <end position="925"/>
    </location>
</feature>
<protein>
    <recommendedName>
        <fullName evidence="3">DNA sliding clamp PCNA</fullName>
    </recommendedName>
</protein>
<dbReference type="Proteomes" id="UP001158576">
    <property type="component" value="Chromosome 2"/>
</dbReference>
<feature type="region of interest" description="Disordered" evidence="5">
    <location>
        <begin position="612"/>
        <end position="635"/>
    </location>
</feature>
<accession>A0ABN7TC81</accession>
<dbReference type="InterPro" id="IPR000730">
    <property type="entry name" value="Pr_cel_nuc_antig"/>
</dbReference>
<feature type="compositionally biased region" description="Polar residues" evidence="5">
    <location>
        <begin position="832"/>
        <end position="858"/>
    </location>
</feature>
<feature type="region of interest" description="Disordered" evidence="5">
    <location>
        <begin position="1023"/>
        <end position="1072"/>
    </location>
</feature>
<feature type="region of interest" description="Disordered" evidence="5">
    <location>
        <begin position="692"/>
        <end position="729"/>
    </location>
</feature>
<feature type="compositionally biased region" description="Basic and acidic residues" evidence="5">
    <location>
        <begin position="1039"/>
        <end position="1051"/>
    </location>
</feature>
<dbReference type="PANTHER" id="PTHR11352:SF0">
    <property type="entry name" value="PROLIFERATING CELL NUCLEAR ANTIGEN"/>
    <property type="match status" value="1"/>
</dbReference>
<evidence type="ECO:0000256" key="5">
    <source>
        <dbReference type="SAM" id="MobiDB-lite"/>
    </source>
</evidence>
<evidence type="ECO:0000259" key="6">
    <source>
        <dbReference type="Pfam" id="PF00705"/>
    </source>
</evidence>
<feature type="compositionally biased region" description="Polar residues" evidence="5">
    <location>
        <begin position="1052"/>
        <end position="1064"/>
    </location>
</feature>
<feature type="compositionally biased region" description="Basic and acidic residues" evidence="5">
    <location>
        <begin position="912"/>
        <end position="925"/>
    </location>
</feature>
<feature type="region of interest" description="Disordered" evidence="5">
    <location>
        <begin position="50"/>
        <end position="69"/>
    </location>
</feature>
<dbReference type="InterPro" id="IPR022648">
    <property type="entry name" value="Pr_cel_nuc_antig_N"/>
</dbReference>
<dbReference type="SUPFAM" id="SSF55979">
    <property type="entry name" value="DNA clamp"/>
    <property type="match status" value="2"/>
</dbReference>
<feature type="compositionally biased region" description="Acidic residues" evidence="5">
    <location>
        <begin position="791"/>
        <end position="820"/>
    </location>
</feature>
<dbReference type="Gene3D" id="3.70.10.10">
    <property type="match status" value="1"/>
</dbReference>
<evidence type="ECO:0000259" key="7">
    <source>
        <dbReference type="Pfam" id="PF02747"/>
    </source>
</evidence>
<keyword evidence="4" id="KW-0235">DNA replication</keyword>
<name>A0ABN7TC81_OIKDI</name>
<dbReference type="PRINTS" id="PR00339">
    <property type="entry name" value="PCNACYCLIN"/>
</dbReference>
<feature type="compositionally biased region" description="Polar residues" evidence="5">
    <location>
        <begin position="701"/>
        <end position="725"/>
    </location>
</feature>
<comment type="similarity">
    <text evidence="1 4">Belongs to the PCNA family.</text>
</comment>
<feature type="domain" description="Proliferating cell nuclear antigen PCNA N-terminal" evidence="6">
    <location>
        <begin position="1074"/>
        <end position="1194"/>
    </location>
</feature>
<gene>
    <name evidence="8" type="ORF">OKIOD_LOCUS15918</name>
</gene>
<dbReference type="InterPro" id="IPR046938">
    <property type="entry name" value="DNA_clamp_sf"/>
</dbReference>
<dbReference type="PANTHER" id="PTHR11352">
    <property type="entry name" value="PROLIFERATING CELL NUCLEAR ANTIGEN"/>
    <property type="match status" value="1"/>
</dbReference>
<evidence type="ECO:0000256" key="1">
    <source>
        <dbReference type="ARBA" id="ARBA00010462"/>
    </source>
</evidence>
<reference evidence="8 9" key="1">
    <citation type="submission" date="2021-04" db="EMBL/GenBank/DDBJ databases">
        <authorList>
            <person name="Bliznina A."/>
        </authorList>
    </citation>
    <scope>NUCLEOTIDE SEQUENCE [LARGE SCALE GENOMIC DNA]</scope>
</reference>
<keyword evidence="3" id="KW-0539">Nucleus</keyword>
<feature type="region of interest" description="Disordered" evidence="5">
    <location>
        <begin position="764"/>
        <end position="862"/>
    </location>
</feature>